<dbReference type="AlphaFoldDB" id="A0AAF0ZPE3"/>
<protein>
    <submittedName>
        <fullName evidence="1">Uncharacterized protein</fullName>
    </submittedName>
</protein>
<reference evidence="1" key="1">
    <citation type="submission" date="2023-08" db="EMBL/GenBank/DDBJ databases">
        <title>A de novo genome assembly of Solanum verrucosum Schlechtendal, a Mexican diploid species geographically isolated from the other diploid A-genome species in potato relatives.</title>
        <authorList>
            <person name="Hosaka K."/>
        </authorList>
    </citation>
    <scope>NUCLEOTIDE SEQUENCE</scope>
    <source>
        <tissue evidence="1">Young leaves</tissue>
    </source>
</reference>
<dbReference type="PANTHER" id="PTHR46148">
    <property type="entry name" value="CHROMO DOMAIN-CONTAINING PROTEIN"/>
    <property type="match status" value="1"/>
</dbReference>
<accession>A0AAF0ZPE3</accession>
<dbReference type="EMBL" id="CP133620">
    <property type="protein sequence ID" value="WMV46621.1"/>
    <property type="molecule type" value="Genomic_DNA"/>
</dbReference>
<name>A0AAF0ZPE3_SOLVR</name>
<evidence type="ECO:0000313" key="2">
    <source>
        <dbReference type="Proteomes" id="UP001234989"/>
    </source>
</evidence>
<proteinExistence type="predicted"/>
<keyword evidence="2" id="KW-1185">Reference proteome</keyword>
<sequence>MLKKCMGGPSLIIPTENIGIKDSLSYDEFPVDILGHQVLKLRTNKVASV</sequence>
<evidence type="ECO:0000313" key="1">
    <source>
        <dbReference type="EMBL" id="WMV46621.1"/>
    </source>
</evidence>
<organism evidence="1 2">
    <name type="scientific">Solanum verrucosum</name>
    <dbReference type="NCBI Taxonomy" id="315347"/>
    <lineage>
        <taxon>Eukaryota</taxon>
        <taxon>Viridiplantae</taxon>
        <taxon>Streptophyta</taxon>
        <taxon>Embryophyta</taxon>
        <taxon>Tracheophyta</taxon>
        <taxon>Spermatophyta</taxon>
        <taxon>Magnoliopsida</taxon>
        <taxon>eudicotyledons</taxon>
        <taxon>Gunneridae</taxon>
        <taxon>Pentapetalae</taxon>
        <taxon>asterids</taxon>
        <taxon>lamiids</taxon>
        <taxon>Solanales</taxon>
        <taxon>Solanaceae</taxon>
        <taxon>Solanoideae</taxon>
        <taxon>Solaneae</taxon>
        <taxon>Solanum</taxon>
    </lineage>
</organism>
<dbReference type="Proteomes" id="UP001234989">
    <property type="component" value="Chromosome 9"/>
</dbReference>
<gene>
    <name evidence="1" type="ORF">MTR67_040006</name>
</gene>
<dbReference type="PANTHER" id="PTHR46148:SF56">
    <property type="entry name" value="RETROTRANSPOSON PROTEIN"/>
    <property type="match status" value="1"/>
</dbReference>